<evidence type="ECO:0000256" key="7">
    <source>
        <dbReference type="ARBA" id="ARBA00029814"/>
    </source>
</evidence>
<reference evidence="11 12" key="1">
    <citation type="submission" date="2019-09" db="EMBL/GenBank/DDBJ databases">
        <authorList>
            <person name="Brejova B."/>
        </authorList>
    </citation>
    <scope>NUCLEOTIDE SEQUENCE [LARGE SCALE GENOMIC DNA]</scope>
</reference>
<dbReference type="Pfam" id="PF01042">
    <property type="entry name" value="Ribonuc_L-PSP"/>
    <property type="match status" value="1"/>
</dbReference>
<dbReference type="Gene3D" id="3.30.1330.40">
    <property type="entry name" value="RutC-like"/>
    <property type="match status" value="2"/>
</dbReference>
<dbReference type="PANTHER" id="PTHR12196">
    <property type="entry name" value="DOMAIN OF UNKNOWN FUNCTION 71 DUF71 -CONTAINING PROTEIN"/>
    <property type="match status" value="1"/>
</dbReference>
<dbReference type="InterPro" id="IPR035959">
    <property type="entry name" value="RutC-like_sf"/>
</dbReference>
<dbReference type="Gene3D" id="3.40.50.620">
    <property type="entry name" value="HUPs"/>
    <property type="match status" value="1"/>
</dbReference>
<dbReference type="EC" id="6.3.1.14" evidence="2"/>
<dbReference type="Pfam" id="PF01902">
    <property type="entry name" value="Diphthami_syn_2"/>
    <property type="match status" value="2"/>
</dbReference>
<evidence type="ECO:0000256" key="1">
    <source>
        <dbReference type="ARBA" id="ARBA00005156"/>
    </source>
</evidence>
<evidence type="ECO:0000256" key="2">
    <source>
        <dbReference type="ARBA" id="ARBA00012089"/>
    </source>
</evidence>
<dbReference type="Gene3D" id="3.90.1490.10">
    <property type="entry name" value="putative n-type atp pyrophosphatase, domain 2"/>
    <property type="match status" value="1"/>
</dbReference>
<evidence type="ECO:0000256" key="4">
    <source>
        <dbReference type="ARBA" id="ARBA00022598"/>
    </source>
</evidence>
<evidence type="ECO:0000256" key="8">
    <source>
        <dbReference type="ARBA" id="ARBA00031552"/>
    </source>
</evidence>
<dbReference type="InterPro" id="IPR014729">
    <property type="entry name" value="Rossmann-like_a/b/a_fold"/>
</dbReference>
<dbReference type="GO" id="GO:0005524">
    <property type="term" value="F:ATP binding"/>
    <property type="evidence" value="ECO:0007669"/>
    <property type="project" value="UniProtKB-KW"/>
</dbReference>
<dbReference type="SUPFAM" id="SSF52402">
    <property type="entry name" value="Adenine nucleotide alpha hydrolases-like"/>
    <property type="match status" value="1"/>
</dbReference>
<dbReference type="FunFam" id="3.90.1490.10:FF:000001">
    <property type="entry name" value="Diphthine--ammonia ligase"/>
    <property type="match status" value="1"/>
</dbReference>
<feature type="domain" description="Diphthamide synthase" evidence="10">
    <location>
        <begin position="103"/>
        <end position="241"/>
    </location>
</feature>
<evidence type="ECO:0000256" key="6">
    <source>
        <dbReference type="ARBA" id="ARBA00022840"/>
    </source>
</evidence>
<evidence type="ECO:0000313" key="12">
    <source>
        <dbReference type="Proteomes" id="UP000398389"/>
    </source>
</evidence>
<dbReference type="Proteomes" id="UP000398389">
    <property type="component" value="Unassembled WGS sequence"/>
</dbReference>
<protein>
    <recommendedName>
        <fullName evidence="3">Diphthine--ammonia ligase</fullName>
        <ecNumber evidence="2">6.3.1.14</ecNumber>
    </recommendedName>
    <alternativeName>
        <fullName evidence="7">Diphthamide synthase</fullName>
    </alternativeName>
    <alternativeName>
        <fullName evidence="8">Diphthamide synthetase</fullName>
    </alternativeName>
</protein>
<dbReference type="InterPro" id="IPR006175">
    <property type="entry name" value="YjgF/YER057c/UK114"/>
</dbReference>
<evidence type="ECO:0000313" key="11">
    <source>
        <dbReference type="EMBL" id="VVT56772.1"/>
    </source>
</evidence>
<keyword evidence="6" id="KW-0067">ATP-binding</keyword>
<dbReference type="CDD" id="cd01994">
    <property type="entry name" value="AANH_PF0828-like"/>
    <property type="match status" value="1"/>
</dbReference>
<feature type="domain" description="Diphthamide synthase" evidence="10">
    <location>
        <begin position="1"/>
        <end position="76"/>
    </location>
</feature>
<evidence type="ECO:0000256" key="3">
    <source>
        <dbReference type="ARBA" id="ARBA00018426"/>
    </source>
</evidence>
<evidence type="ECO:0000256" key="9">
    <source>
        <dbReference type="ARBA" id="ARBA00048108"/>
    </source>
</evidence>
<dbReference type="PANTHER" id="PTHR12196:SF2">
    <property type="entry name" value="DIPHTHINE--AMMONIA LIGASE"/>
    <property type="match status" value="1"/>
</dbReference>
<dbReference type="InterPro" id="IPR030662">
    <property type="entry name" value="DPH6/MJ0570"/>
</dbReference>
<dbReference type="GO" id="GO:0017183">
    <property type="term" value="P:protein histidyl modification to diphthamide"/>
    <property type="evidence" value="ECO:0007669"/>
    <property type="project" value="TreeGrafter"/>
</dbReference>
<keyword evidence="5" id="KW-0547">Nucleotide-binding</keyword>
<dbReference type="EMBL" id="CABVLU010000004">
    <property type="protein sequence ID" value="VVT56772.1"/>
    <property type="molecule type" value="Genomic_DNA"/>
</dbReference>
<proteinExistence type="predicted"/>
<organism evidence="11 12">
    <name type="scientific">Magnusiomyces paraingens</name>
    <dbReference type="NCBI Taxonomy" id="2606893"/>
    <lineage>
        <taxon>Eukaryota</taxon>
        <taxon>Fungi</taxon>
        <taxon>Dikarya</taxon>
        <taxon>Ascomycota</taxon>
        <taxon>Saccharomycotina</taxon>
        <taxon>Dipodascomycetes</taxon>
        <taxon>Dipodascales</taxon>
        <taxon>Dipodascaceae</taxon>
        <taxon>Magnusiomyces</taxon>
    </lineage>
</organism>
<dbReference type="SUPFAM" id="SSF55298">
    <property type="entry name" value="YjgF-like"/>
    <property type="match status" value="2"/>
</dbReference>
<dbReference type="FunFam" id="3.40.50.620:FF:000145">
    <property type="entry name" value="ATP-binding domain containing protein"/>
    <property type="match status" value="1"/>
</dbReference>
<keyword evidence="4" id="KW-0436">Ligase</keyword>
<sequence>MKVVALVSGGKDSAFNMLHCTLQGHEIVALANLFPPKSVGSDEMDSFMYQTVGHSAVERYSECLDIPLYRQPITGTTVVTSLEYRPILVGDEADVANTTPAPTDETEDLYNLLKTVLRSHPEIKGVSVGAILSRYQRVRVENVCSRLGLTCLAFLWERVQAELLDEIIASGTDARLIKVAAYGLSKEDLGKSLEQLRPKLARLNAEVGLHLCGEGGEYETLVFDSPLFKRALVAGSAKVIEHSASDNVYFLELSDFHTKEKPGYDPLNIDSWKDKVAIPKLLDATYDEVLNQIKTDDDYYKPRGDISLNTLDPKETHKVPADDDLFYQPDKTMHIKPRVVVNDKLGTVWISNVTAPPMASDYPVDHVTALVFDKVRALLAAQGLTLKHVLFTHVLLKNMADFDEFNKVYGSFFGAESNPPARVCVENGALVHNSRVQLTVVATKDWNKRSGLHVQSRSYWAPANIGPYSQAVSGSAADGIIYFAGQIPLVPASMELLDAPAPEVHSVLALQHLNRVATAYQPVSSVPGTAPCYAGLIAYVTSPEAGDAVAKTWPAYLAVTSWAGLDEDAIRDASYYHGHRADVPLFIVQLTGLPKGAPIEWSGYGVDGDALRAAKAKFEQRDLEEEEADGAEPIAPYFFKPMYINGKSGGIEFRGCRFGVQAFASFVSDQELTEEELQALYTELFALKGIDDEFDAAGVDTGYVFKKLKVSLISGTLFYTAKAPTNGLLLNEVRVGCVTMLDRKMTNKPFGYLVRLIGE</sequence>
<gene>
    <name evidence="11" type="ORF">SAPINGB_P005259</name>
</gene>
<evidence type="ECO:0000259" key="10">
    <source>
        <dbReference type="Pfam" id="PF01902"/>
    </source>
</evidence>
<keyword evidence="12" id="KW-1185">Reference proteome</keyword>
<evidence type="ECO:0000256" key="5">
    <source>
        <dbReference type="ARBA" id="ARBA00022741"/>
    </source>
</evidence>
<dbReference type="InterPro" id="IPR002761">
    <property type="entry name" value="Diphthami_syn_dom"/>
</dbReference>
<dbReference type="OrthoDB" id="686384at2759"/>
<comment type="catalytic activity">
    <reaction evidence="9">
        <text>diphthine-[translation elongation factor 2] + NH4(+) + ATP = diphthamide-[translation elongation factor 2] + AMP + diphosphate + H(+)</text>
        <dbReference type="Rhea" id="RHEA:19753"/>
        <dbReference type="Rhea" id="RHEA-COMP:10172"/>
        <dbReference type="Rhea" id="RHEA-COMP:10174"/>
        <dbReference type="ChEBI" id="CHEBI:15378"/>
        <dbReference type="ChEBI" id="CHEBI:16692"/>
        <dbReference type="ChEBI" id="CHEBI:28938"/>
        <dbReference type="ChEBI" id="CHEBI:30616"/>
        <dbReference type="ChEBI" id="CHEBI:33019"/>
        <dbReference type="ChEBI" id="CHEBI:82696"/>
        <dbReference type="ChEBI" id="CHEBI:456215"/>
        <dbReference type="EC" id="6.3.1.14"/>
    </reaction>
</comment>
<dbReference type="RefSeq" id="XP_031855864.1">
    <property type="nucleotide sequence ID" value="XM_031999973.1"/>
</dbReference>
<dbReference type="GeneID" id="43584073"/>
<dbReference type="CDD" id="cd06155">
    <property type="entry name" value="eu_AANH_C_1"/>
    <property type="match status" value="1"/>
</dbReference>
<accession>A0A5E8C076</accession>
<dbReference type="AlphaFoldDB" id="A0A5E8C076"/>
<comment type="pathway">
    <text evidence="1">Protein modification; peptidyl-diphthamide biosynthesis.</text>
</comment>
<dbReference type="CDD" id="cd06156">
    <property type="entry name" value="eu_AANH_C_2"/>
    <property type="match status" value="1"/>
</dbReference>
<dbReference type="NCBIfam" id="TIGR00290">
    <property type="entry name" value="MJ0570_dom"/>
    <property type="match status" value="1"/>
</dbReference>
<dbReference type="GO" id="GO:0017178">
    <property type="term" value="F:diphthine-ammonia ligase activity"/>
    <property type="evidence" value="ECO:0007669"/>
    <property type="project" value="UniProtKB-EC"/>
</dbReference>
<name>A0A5E8C076_9ASCO</name>